<reference evidence="3" key="2">
    <citation type="submission" date="2021-02" db="EMBL/GenBank/DDBJ databases">
        <authorList>
            <person name="Kimball J.A."/>
            <person name="Haas M.W."/>
            <person name="Macchietto M."/>
            <person name="Kono T."/>
            <person name="Duquette J."/>
            <person name="Shao M."/>
        </authorList>
    </citation>
    <scope>NUCLEOTIDE SEQUENCE</scope>
    <source>
        <tissue evidence="3">Fresh leaf tissue</tissue>
    </source>
</reference>
<evidence type="ECO:0000259" key="2">
    <source>
        <dbReference type="PROSITE" id="PS51499"/>
    </source>
</evidence>
<name>A0A8J5QYX7_ZIZPA</name>
<evidence type="ECO:0000313" key="3">
    <source>
        <dbReference type="EMBL" id="KAG8042778.1"/>
    </source>
</evidence>
<feature type="domain" description="APO" evidence="2">
    <location>
        <begin position="221"/>
        <end position="306"/>
    </location>
</feature>
<accession>A0A8J5QYX7</accession>
<feature type="compositionally biased region" description="Basic and acidic residues" evidence="1">
    <location>
        <begin position="19"/>
        <end position="28"/>
    </location>
</feature>
<comment type="caution">
    <text evidence="3">The sequence shown here is derived from an EMBL/GenBank/DDBJ whole genome shotgun (WGS) entry which is preliminary data.</text>
</comment>
<evidence type="ECO:0000256" key="1">
    <source>
        <dbReference type="SAM" id="MobiDB-lite"/>
    </source>
</evidence>
<dbReference type="InterPro" id="IPR023342">
    <property type="entry name" value="APO_dom"/>
</dbReference>
<dbReference type="EMBL" id="JAAALK010001594">
    <property type="protein sequence ID" value="KAG8042778.1"/>
    <property type="molecule type" value="Genomic_DNA"/>
</dbReference>
<evidence type="ECO:0000313" key="4">
    <source>
        <dbReference type="Proteomes" id="UP000729402"/>
    </source>
</evidence>
<keyword evidence="4" id="KW-1185">Reference proteome</keyword>
<feature type="compositionally biased region" description="Low complexity" evidence="1">
    <location>
        <begin position="61"/>
        <end position="76"/>
    </location>
</feature>
<proteinExistence type="predicted"/>
<sequence>MKKHPSPVDQSGPHNLIRTAREGPEASRAHVSLPRGSRCFKPNSRTRQRIGLASTPPFSVAGSASPRLPRAAAPAARPAPQAAASLALAPAVARSDTPRAPSLLAGVSSASGLGLGSGPETARQIATSCPARCVCAAMALVRRRLGSYICSELCGPVMNQRLYSSRVDWKQLRPMILKRIKNRANDYPIKRMIPIAREVFNAREIVTRGVSTLLQVVPVHSCKFCPEVHIGAVGHQMKSCYGFKRMIKDRAHEWGPGCLNDILVPVESFHLENTFQDEIKHDQRFDFTRVPAVLELCHQAGADIPDEVMHTSGTLSATVKGHNDREPAAFLPEDLRFIGHKARMCGVFKYEGWRGKHKWKAAGVDDLVPPKIVWHQRPHDPPVLVDTGRDYYGHAPAVIELYFVVVVLIWYSDQLLVDLHWFLLDHLPTIWVEGL</sequence>
<dbReference type="OrthoDB" id="1898723at2759"/>
<dbReference type="GO" id="GO:0003723">
    <property type="term" value="F:RNA binding"/>
    <property type="evidence" value="ECO:0007669"/>
    <property type="project" value="InterPro"/>
</dbReference>
<dbReference type="PROSITE" id="PS51499">
    <property type="entry name" value="APO"/>
    <property type="match status" value="1"/>
</dbReference>
<reference evidence="3" key="1">
    <citation type="journal article" date="2021" name="bioRxiv">
        <title>Whole Genome Assembly and Annotation of Northern Wild Rice, Zizania palustris L., Supports a Whole Genome Duplication in the Zizania Genus.</title>
        <authorList>
            <person name="Haas M."/>
            <person name="Kono T."/>
            <person name="Macchietto M."/>
            <person name="Millas R."/>
            <person name="McGilp L."/>
            <person name="Shao M."/>
            <person name="Duquette J."/>
            <person name="Hirsch C.N."/>
            <person name="Kimball J."/>
        </authorList>
    </citation>
    <scope>NUCLEOTIDE SEQUENCE</scope>
    <source>
        <tissue evidence="3">Fresh leaf tissue</tissue>
    </source>
</reference>
<gene>
    <name evidence="3" type="ORF">GUJ93_ZPchr0328g33303</name>
</gene>
<dbReference type="Pfam" id="PF05634">
    <property type="entry name" value="APO_RNA-bind"/>
    <property type="match status" value="1"/>
</dbReference>
<dbReference type="AlphaFoldDB" id="A0A8J5QYX7"/>
<protein>
    <recommendedName>
        <fullName evidence="2">APO domain-containing protein</fullName>
    </recommendedName>
</protein>
<dbReference type="Proteomes" id="UP000729402">
    <property type="component" value="Unassembled WGS sequence"/>
</dbReference>
<feature type="region of interest" description="Disordered" evidence="1">
    <location>
        <begin position="1"/>
        <end position="76"/>
    </location>
</feature>
<organism evidence="3 4">
    <name type="scientific">Zizania palustris</name>
    <name type="common">Northern wild rice</name>
    <dbReference type="NCBI Taxonomy" id="103762"/>
    <lineage>
        <taxon>Eukaryota</taxon>
        <taxon>Viridiplantae</taxon>
        <taxon>Streptophyta</taxon>
        <taxon>Embryophyta</taxon>
        <taxon>Tracheophyta</taxon>
        <taxon>Spermatophyta</taxon>
        <taxon>Magnoliopsida</taxon>
        <taxon>Liliopsida</taxon>
        <taxon>Poales</taxon>
        <taxon>Poaceae</taxon>
        <taxon>BOP clade</taxon>
        <taxon>Oryzoideae</taxon>
        <taxon>Oryzeae</taxon>
        <taxon>Zizaniinae</taxon>
        <taxon>Zizania</taxon>
    </lineage>
</organism>